<dbReference type="EMBL" id="KQ242034">
    <property type="protein sequence ID" value="KNC81423.1"/>
    <property type="molecule type" value="Genomic_DNA"/>
</dbReference>
<evidence type="ECO:0000313" key="3">
    <source>
        <dbReference type="Proteomes" id="UP000054560"/>
    </source>
</evidence>
<reference evidence="2 3" key="1">
    <citation type="submission" date="2011-02" db="EMBL/GenBank/DDBJ databases">
        <title>The Genome Sequence of Sphaeroforma arctica JP610.</title>
        <authorList>
            <consortium name="The Broad Institute Genome Sequencing Platform"/>
            <person name="Russ C."/>
            <person name="Cuomo C."/>
            <person name="Young S.K."/>
            <person name="Zeng Q."/>
            <person name="Gargeya S."/>
            <person name="Alvarado L."/>
            <person name="Berlin A."/>
            <person name="Chapman S.B."/>
            <person name="Chen Z."/>
            <person name="Freedman E."/>
            <person name="Gellesch M."/>
            <person name="Goldberg J."/>
            <person name="Griggs A."/>
            <person name="Gujja S."/>
            <person name="Heilman E."/>
            <person name="Heiman D."/>
            <person name="Howarth C."/>
            <person name="Mehta T."/>
            <person name="Neiman D."/>
            <person name="Pearson M."/>
            <person name="Roberts A."/>
            <person name="Saif S."/>
            <person name="Shea T."/>
            <person name="Shenoy N."/>
            <person name="Sisk P."/>
            <person name="Stolte C."/>
            <person name="Sykes S."/>
            <person name="White J."/>
            <person name="Yandava C."/>
            <person name="Burger G."/>
            <person name="Gray M.W."/>
            <person name="Holland P.W.H."/>
            <person name="King N."/>
            <person name="Lang F.B.F."/>
            <person name="Roger A.J."/>
            <person name="Ruiz-Trillo I."/>
            <person name="Haas B."/>
            <person name="Nusbaum C."/>
            <person name="Birren B."/>
        </authorList>
    </citation>
    <scope>NUCLEOTIDE SEQUENCE [LARGE SCALE GENOMIC DNA]</scope>
    <source>
        <strain evidence="2 3">JP610</strain>
    </source>
</reference>
<dbReference type="InterPro" id="IPR039779">
    <property type="entry name" value="RFX-like"/>
</dbReference>
<evidence type="ECO:0000259" key="1">
    <source>
        <dbReference type="Pfam" id="PF25340"/>
    </source>
</evidence>
<dbReference type="RefSeq" id="XP_014155325.1">
    <property type="nucleotide sequence ID" value="XM_014299850.1"/>
</dbReference>
<dbReference type="Pfam" id="PF25340">
    <property type="entry name" value="BCD_RFX"/>
    <property type="match status" value="1"/>
</dbReference>
<dbReference type="PANTHER" id="PTHR12619">
    <property type="entry name" value="RFX TRANSCRIPTION FACTOR FAMILY"/>
    <property type="match status" value="1"/>
</dbReference>
<protein>
    <recommendedName>
        <fullName evidence="1">RFX1-4/6/8-like BCD domain-containing protein</fullName>
    </recommendedName>
</protein>
<evidence type="ECO:0000313" key="2">
    <source>
        <dbReference type="EMBL" id="KNC81423.1"/>
    </source>
</evidence>
<dbReference type="GeneID" id="25906743"/>
<keyword evidence="3" id="KW-1185">Reference proteome</keyword>
<dbReference type="Proteomes" id="UP000054560">
    <property type="component" value="Unassembled WGS sequence"/>
</dbReference>
<dbReference type="OrthoDB" id="10056949at2759"/>
<name>A0A0L0FZM6_9EUKA</name>
<proteinExistence type="predicted"/>
<feature type="domain" description="RFX1-4/6/8-like BCD" evidence="1">
    <location>
        <begin position="21"/>
        <end position="108"/>
    </location>
</feature>
<dbReference type="STRING" id="667725.A0A0L0FZM6"/>
<dbReference type="AlphaFoldDB" id="A0A0L0FZM6"/>
<gene>
    <name evidence="2" type="ORF">SARC_06239</name>
</gene>
<dbReference type="eggNOG" id="KOG3712">
    <property type="taxonomic scope" value="Eukaryota"/>
</dbReference>
<accession>A0A0L0FZM6</accession>
<dbReference type="InterPro" id="IPR057321">
    <property type="entry name" value="RFX1-4/6/8-like_BCD"/>
</dbReference>
<dbReference type="GO" id="GO:0000978">
    <property type="term" value="F:RNA polymerase II cis-regulatory region sequence-specific DNA binding"/>
    <property type="evidence" value="ECO:0007669"/>
    <property type="project" value="TreeGrafter"/>
</dbReference>
<dbReference type="PANTHER" id="PTHR12619:SF5">
    <property type="entry name" value="TRANSCRIPTION FACTOR RFX4"/>
    <property type="match status" value="1"/>
</dbReference>
<dbReference type="GO" id="GO:0000981">
    <property type="term" value="F:DNA-binding transcription factor activity, RNA polymerase II-specific"/>
    <property type="evidence" value="ECO:0007669"/>
    <property type="project" value="TreeGrafter"/>
</dbReference>
<sequence length="126" mass="14433">MTAAHAKHIYETKGLDLTSAIQFGLKDLLNDLPFLEDYLSWLTKLINKTLVPRTGPLSIDEANLVLVQWSFLFSAIIRDLTLRSASSFGHFHLVRLLMDEYVAYSIDTYKRTQQSIEIANKVWGMQ</sequence>
<organism evidence="2 3">
    <name type="scientific">Sphaeroforma arctica JP610</name>
    <dbReference type="NCBI Taxonomy" id="667725"/>
    <lineage>
        <taxon>Eukaryota</taxon>
        <taxon>Ichthyosporea</taxon>
        <taxon>Ichthyophonida</taxon>
        <taxon>Sphaeroforma</taxon>
    </lineage>
</organism>